<dbReference type="Proteomes" id="UP000220840">
    <property type="component" value="Unassembled WGS sequence"/>
</dbReference>
<proteinExistence type="predicted"/>
<evidence type="ECO:0000313" key="2">
    <source>
        <dbReference type="EMBL" id="PEG32579.1"/>
    </source>
</evidence>
<evidence type="ECO:0000259" key="1">
    <source>
        <dbReference type="Pfam" id="PF07872"/>
    </source>
</evidence>
<dbReference type="InterPro" id="IPR012454">
    <property type="entry name" value="DUF1659"/>
</dbReference>
<dbReference type="Pfam" id="PF07872">
    <property type="entry name" value="DUF1659"/>
    <property type="match status" value="1"/>
</dbReference>
<feature type="domain" description="DUF1659" evidence="1">
    <location>
        <begin position="2"/>
        <end position="72"/>
    </location>
</feature>
<dbReference type="RefSeq" id="WP_058296721.1">
    <property type="nucleotide sequence ID" value="NZ_LN890328.1"/>
</dbReference>
<dbReference type="OrthoDB" id="1936913at2"/>
<dbReference type="EMBL" id="PDCJ01000001">
    <property type="protein sequence ID" value="PEG32579.1"/>
    <property type="molecule type" value="Genomic_DNA"/>
</dbReference>
<evidence type="ECO:0000313" key="3">
    <source>
        <dbReference type="Proteomes" id="UP000220840"/>
    </source>
</evidence>
<protein>
    <submittedName>
        <fullName evidence="2">DUF1659 domain-containing protein</fullName>
    </submittedName>
</protein>
<keyword evidence="3" id="KW-1185">Reference proteome</keyword>
<reference evidence="2 3" key="1">
    <citation type="submission" date="2017-10" db="EMBL/GenBank/DDBJ databases">
        <title>Effective Description of Clostridium neonatale sp. nov. linked to necrotizing enterocolitis in neonates and a clarification of species assignable to the genus Clostridium (Prazmowski 1880) emend. Lawson and Rainey 2016.</title>
        <authorList>
            <person name="Bernard K."/>
            <person name="Burdz T."/>
            <person name="Wiebe D."/>
            <person name="Balcewich B."/>
            <person name="Alfa M."/>
            <person name="Bernier A.-M."/>
        </authorList>
    </citation>
    <scope>NUCLEOTIDE SEQUENCE [LARGE SCALE GENOMIC DNA]</scope>
    <source>
        <strain evidence="2 3">LCDC99A005</strain>
    </source>
</reference>
<comment type="caution">
    <text evidence="2">The sequence shown here is derived from an EMBL/GenBank/DDBJ whole genome shotgun (WGS) entry which is preliminary data.</text>
</comment>
<dbReference type="AlphaFoldDB" id="A0A2A7MLX7"/>
<gene>
    <name evidence="2" type="ORF">CQ394_13050</name>
</gene>
<name>A0A2A7MLX7_9CLOT</name>
<organism evidence="2 3">
    <name type="scientific">Clostridium neonatale</name>
    <dbReference type="NCBI Taxonomy" id="137838"/>
    <lineage>
        <taxon>Bacteria</taxon>
        <taxon>Bacillati</taxon>
        <taxon>Bacillota</taxon>
        <taxon>Clostridia</taxon>
        <taxon>Eubacteriales</taxon>
        <taxon>Clostridiaceae</taxon>
        <taxon>Clostridium</taxon>
    </lineage>
</organism>
<accession>A0A2A7MLX7</accession>
<sequence>MAVNKIIDSTSLSIEVQNGTDKAGDATFTKKTFSNVRNDADPEGIYSVASAIKDLMDTQTREIFVNVSSFLNNN</sequence>